<dbReference type="GO" id="GO:0032259">
    <property type="term" value="P:methylation"/>
    <property type="evidence" value="ECO:0007669"/>
    <property type="project" value="UniProtKB-KW"/>
</dbReference>
<accession>A8HYJ7</accession>
<dbReference type="Gene3D" id="3.30.1330.30">
    <property type="match status" value="1"/>
</dbReference>
<keyword evidence="1 4" id="KW-0489">Methyltransferase</keyword>
<keyword evidence="5" id="KW-1185">Reference proteome</keyword>
<dbReference type="Gene3D" id="3.40.1280.10">
    <property type="match status" value="1"/>
</dbReference>
<evidence type="ECO:0000256" key="2">
    <source>
        <dbReference type="ARBA" id="ARBA00022679"/>
    </source>
</evidence>
<organism evidence="4 5">
    <name type="scientific">Azorhizobium caulinodans (strain ATCC 43989 / DSM 5975 / JCM 20966 / LMG 6465 / NBRC 14845 / NCIMB 13405 / ORS 571)</name>
    <dbReference type="NCBI Taxonomy" id="438753"/>
    <lineage>
        <taxon>Bacteria</taxon>
        <taxon>Pseudomonadati</taxon>
        <taxon>Pseudomonadota</taxon>
        <taxon>Alphaproteobacteria</taxon>
        <taxon>Hyphomicrobiales</taxon>
        <taxon>Xanthobacteraceae</taxon>
        <taxon>Azorhizobium</taxon>
    </lineage>
</organism>
<evidence type="ECO:0000256" key="1">
    <source>
        <dbReference type="ARBA" id="ARBA00022603"/>
    </source>
</evidence>
<dbReference type="GO" id="GO:0008173">
    <property type="term" value="F:RNA methyltransferase activity"/>
    <property type="evidence" value="ECO:0007669"/>
    <property type="project" value="InterPro"/>
</dbReference>
<reference evidence="4 5" key="6">
    <citation type="journal article" date="2011" name="Appl. Environ. Microbiol.">
        <title>Involvement of the azorhizobial chromosome partition gene (parA) in the onset of bacteroid differentiation during Sesbania rostrata stem nodule development.</title>
        <authorList>
            <person name="Liu CT."/>
            <person name="Lee KB."/>
            <person name="Wang YS."/>
            <person name="Peng MH."/>
            <person name="Lee KT."/>
            <person name="Suzuki S."/>
            <person name="Suzuki T."/>
            <person name="Oyaizu H."/>
        </authorList>
    </citation>
    <scope>NUCLEOTIDE SEQUENCE [LARGE SCALE GENOMIC DNA]</scope>
    <source>
        <strain evidence="5">ATCC 43989 / DSM 5975 / JCM 20966 / LMG 6465 / NBRC 14845 / NCIMB 13405 / ORS 571</strain>
    </source>
</reference>
<dbReference type="SUPFAM" id="SSF75217">
    <property type="entry name" value="alpha/beta knot"/>
    <property type="match status" value="1"/>
</dbReference>
<evidence type="ECO:0000259" key="3">
    <source>
        <dbReference type="Pfam" id="PF00588"/>
    </source>
</evidence>
<dbReference type="HOGENOM" id="CLU_021322_3_3_5"/>
<dbReference type="GO" id="GO:0003723">
    <property type="term" value="F:RNA binding"/>
    <property type="evidence" value="ECO:0007669"/>
    <property type="project" value="InterPro"/>
</dbReference>
<reference evidence="5" key="2">
    <citation type="submission" date="2007-04" db="EMBL/GenBank/DDBJ databases">
        <title>Complete genome sequence of the nitrogen-fixing bacterium Azorhizobium caulinodans ORS571.</title>
        <authorList>
            <person name="Lee K.B."/>
            <person name="Backer P.D."/>
            <person name="Aono T."/>
            <person name="Liu C.T."/>
            <person name="Suzuki S."/>
            <person name="Suzuki T."/>
            <person name="Kaneko T."/>
            <person name="Yamada M."/>
            <person name="Tabata S."/>
            <person name="Kupfer D.M."/>
            <person name="Najar F.Z."/>
            <person name="Wiley G.B."/>
            <person name="Roe B."/>
            <person name="Binnewies T."/>
            <person name="Ussery D."/>
            <person name="Vereecke D."/>
            <person name="Gevers D."/>
            <person name="Holsters M."/>
            <person name="Oyaizu H."/>
        </authorList>
    </citation>
    <scope>NUCLEOTIDE SEQUENCE [LARGE SCALE GENOMIC DNA]</scope>
    <source>
        <strain evidence="5">ATCC 43989 / DSM 5975 / JCM 20966 / LMG 6465 / NBRC 14845 / NCIMB 13405 / ORS 571</strain>
    </source>
</reference>
<dbReference type="SUPFAM" id="SSF55315">
    <property type="entry name" value="L30e-like"/>
    <property type="match status" value="1"/>
</dbReference>
<dbReference type="Pfam" id="PF00588">
    <property type="entry name" value="SpoU_methylase"/>
    <property type="match status" value="1"/>
</dbReference>
<dbReference type="InterPro" id="IPR051259">
    <property type="entry name" value="rRNA_Methyltransferase"/>
</dbReference>
<dbReference type="eggNOG" id="COG0566">
    <property type="taxonomic scope" value="Bacteria"/>
</dbReference>
<gene>
    <name evidence="4" type="ordered locus">AZC_4469</name>
</gene>
<dbReference type="Proteomes" id="UP000000270">
    <property type="component" value="Chromosome"/>
</dbReference>
<dbReference type="GO" id="GO:0006396">
    <property type="term" value="P:RNA processing"/>
    <property type="evidence" value="ECO:0007669"/>
    <property type="project" value="InterPro"/>
</dbReference>
<dbReference type="InterPro" id="IPR029028">
    <property type="entry name" value="Alpha/beta_knot_MTases"/>
</dbReference>
<evidence type="ECO:0000313" key="4">
    <source>
        <dbReference type="EMBL" id="BAF90467.1"/>
    </source>
</evidence>
<proteinExistence type="predicted"/>
<reference evidence="4 5" key="5">
    <citation type="journal article" date="2010" name="Appl. Environ. Microbiol.">
        <title>phrR-like gene praR of Azorhizobium caulinodans ORS571 is essential for symbiosis with Sesbania rostrata and is involved in expression of reb genes.</title>
        <authorList>
            <person name="Akiba N."/>
            <person name="Aono T."/>
            <person name="Toyazaki H."/>
            <person name="Sato S."/>
            <person name="Oyaizu H."/>
        </authorList>
    </citation>
    <scope>NUCLEOTIDE SEQUENCE [LARGE SCALE GENOMIC DNA]</scope>
    <source>
        <strain evidence="5">ATCC 43989 / DSM 5975 / JCM 20966 / LMG 6465 / NBRC 14845 / NCIMB 13405 / ORS 571</strain>
    </source>
</reference>
<dbReference type="RefSeq" id="WP_012172988.1">
    <property type="nucleotide sequence ID" value="NC_009937.1"/>
</dbReference>
<dbReference type="KEGG" id="azc:AZC_4469"/>
<reference evidence="4 5" key="1">
    <citation type="journal article" date="2007" name="Appl. Environ. Microbiol.">
        <title>Rhizobial factors required for stem nodule maturation and maintenance in Sesbania rostrata-Azorhizobium caulinodans ORS571 symbiosis.</title>
        <authorList>
            <person name="Suzuki S."/>
            <person name="Aono T."/>
            <person name="Lee KB."/>
            <person name="Suzuki T."/>
            <person name="Liu CT."/>
            <person name="Miwa H."/>
            <person name="Wakao S."/>
            <person name="Iki T."/>
            <person name="Oyaizu H."/>
        </authorList>
    </citation>
    <scope>NUCLEOTIDE SEQUENCE [LARGE SCALE GENOMIC DNA]</scope>
    <source>
        <strain evidence="5">ATCC 43989 / DSM 5975 / JCM 20966 / LMG 6465 / NBRC 14845 / NCIMB 13405 / ORS 571</strain>
    </source>
</reference>
<feature type="domain" description="tRNA/rRNA methyltransferase SpoU type" evidence="3">
    <location>
        <begin position="135"/>
        <end position="274"/>
    </location>
</feature>
<evidence type="ECO:0000313" key="5">
    <source>
        <dbReference type="Proteomes" id="UP000000270"/>
    </source>
</evidence>
<protein>
    <submittedName>
        <fullName evidence="4">SpoU rRNA methylase family protein</fullName>
    </submittedName>
</protein>
<dbReference type="InterPro" id="IPR029064">
    <property type="entry name" value="Ribosomal_eL30-like_sf"/>
</dbReference>
<sequence>MSSLATASLPAHEPLRLIPVSDPDDPRIADYRDVRERDLVGRRGLFMAEGEVVLRLLTAHGGRDLHSVLVSQASLPRIADALDLLPRNVPVHVAGQAVMDAIVGFHIHRGILAVGRARPQVPAPELLASLPERALVVALQGIANHDNMGGIFRNAAAFGADAVLLDSACCDPLYRKAIRVSVGASLIVPTARAGTTAEMMEAIAAAGFDLVALSPSGRERLSDIVPGGRQAALFGTEGPGLPPEVLASTRTISIPMAASFDSLNVATTSGIVLHHLSRTGG</sequence>
<reference evidence="4 5" key="4">
    <citation type="journal article" date="2009" name="Appl. Environ. Microbiol.">
        <title>Comparative genome-wide transcriptional profiling of Azorhizobium caulinodans ORS571 grown under free-living and symbiotic conditions.</title>
        <authorList>
            <person name="Tsukada S."/>
            <person name="Aono T."/>
            <person name="Akiba N."/>
            <person name="Lee KB."/>
            <person name="Liu CT."/>
            <person name="Toyazaki H."/>
            <person name="Oyaizu H."/>
        </authorList>
    </citation>
    <scope>NUCLEOTIDE SEQUENCE [LARGE SCALE GENOMIC DNA]</scope>
    <source>
        <strain evidence="5">ATCC 43989 / DSM 5975 / JCM 20966 / LMG 6465 / NBRC 14845 / NCIMB 13405 / ORS 571</strain>
    </source>
</reference>
<dbReference type="InterPro" id="IPR029026">
    <property type="entry name" value="tRNA_m1G_MTases_N"/>
</dbReference>
<name>A8HYJ7_AZOC5</name>
<dbReference type="PANTHER" id="PTHR43191:SF12">
    <property type="entry name" value="RRNA METHYLASE"/>
    <property type="match status" value="1"/>
</dbReference>
<keyword evidence="2" id="KW-0808">Transferase</keyword>
<dbReference type="STRING" id="438753.AZC_4469"/>
<dbReference type="PANTHER" id="PTHR43191">
    <property type="entry name" value="RRNA METHYLTRANSFERASE 3"/>
    <property type="match status" value="1"/>
</dbReference>
<dbReference type="CDD" id="cd18095">
    <property type="entry name" value="SpoU-like_rRNA-MTase"/>
    <property type="match status" value="1"/>
</dbReference>
<reference evidence="4 5" key="3">
    <citation type="journal article" date="2008" name="BMC Genomics">
        <title>The genome of the versatile nitrogen fixer Azorhizobium caulinodans ORS571.</title>
        <authorList>
            <person name="Lee KB."/>
            <person name="Backer P.D."/>
            <person name="Aono T."/>
            <person name="Liu CT."/>
            <person name="Suzuki S."/>
            <person name="Suzuki T."/>
            <person name="Kaneko T."/>
            <person name="Yamada M."/>
            <person name="Tabata S."/>
            <person name="Kupfer D.M."/>
            <person name="Najar F.Z."/>
            <person name="Wiley G.B."/>
            <person name="Roe B."/>
            <person name="Binnewies T.T."/>
            <person name="Ussery D.W."/>
            <person name="D'Haeze W."/>
            <person name="Herder J.D."/>
            <person name="Gevers D."/>
            <person name="Vereecke D."/>
            <person name="Holsters M."/>
            <person name="Oyaizu H."/>
        </authorList>
    </citation>
    <scope>NUCLEOTIDE SEQUENCE [LARGE SCALE GENOMIC DNA]</scope>
    <source>
        <strain evidence="5">ATCC 43989 / DSM 5975 / JCM 20966 / LMG 6465 / NBRC 14845 / NCIMB 13405 / ORS 571</strain>
    </source>
</reference>
<dbReference type="InterPro" id="IPR001537">
    <property type="entry name" value="SpoU_MeTrfase"/>
</dbReference>
<dbReference type="EMBL" id="AP009384">
    <property type="protein sequence ID" value="BAF90467.1"/>
    <property type="molecule type" value="Genomic_DNA"/>
</dbReference>
<dbReference type="AlphaFoldDB" id="A8HYJ7"/>